<accession>A0ACC3T2D6</accession>
<evidence type="ECO:0000313" key="2">
    <source>
        <dbReference type="Proteomes" id="UP001433508"/>
    </source>
</evidence>
<sequence>MLESDVIDEVRDACETIVKAHGVCIATINTEYQRKFLRVMRGALGCIAGAPVALEIDDELEYAADEIIKS</sequence>
<dbReference type="Proteomes" id="UP001433508">
    <property type="component" value="Unassembled WGS sequence"/>
</dbReference>
<keyword evidence="2" id="KW-1185">Reference proteome</keyword>
<organism evidence="1 2">
    <name type="scientific">Lipomyces kononenkoae</name>
    <name type="common">Yeast</name>
    <dbReference type="NCBI Taxonomy" id="34357"/>
    <lineage>
        <taxon>Eukaryota</taxon>
        <taxon>Fungi</taxon>
        <taxon>Dikarya</taxon>
        <taxon>Ascomycota</taxon>
        <taxon>Saccharomycotina</taxon>
        <taxon>Lipomycetes</taxon>
        <taxon>Lipomycetales</taxon>
        <taxon>Lipomycetaceae</taxon>
        <taxon>Lipomyces</taxon>
    </lineage>
</organism>
<reference evidence="2" key="1">
    <citation type="journal article" date="2024" name="Front. Bioeng. Biotechnol.">
        <title>Genome-scale model development and genomic sequencing of the oleaginous clade Lipomyces.</title>
        <authorList>
            <person name="Czajka J.J."/>
            <person name="Han Y."/>
            <person name="Kim J."/>
            <person name="Mondo S.J."/>
            <person name="Hofstad B.A."/>
            <person name="Robles A."/>
            <person name="Haridas S."/>
            <person name="Riley R."/>
            <person name="LaButti K."/>
            <person name="Pangilinan J."/>
            <person name="Andreopoulos W."/>
            <person name="Lipzen A."/>
            <person name="Yan J."/>
            <person name="Wang M."/>
            <person name="Ng V."/>
            <person name="Grigoriev I.V."/>
            <person name="Spatafora J.W."/>
            <person name="Magnuson J.K."/>
            <person name="Baker S.E."/>
            <person name="Pomraning K.R."/>
        </authorList>
    </citation>
    <scope>NUCLEOTIDE SEQUENCE [LARGE SCALE GENOMIC DNA]</scope>
    <source>
        <strain evidence="2">CBS 7786</strain>
    </source>
</reference>
<name>A0ACC3T2D6_LIPKO</name>
<comment type="caution">
    <text evidence="1">The sequence shown here is derived from an EMBL/GenBank/DDBJ whole genome shotgun (WGS) entry which is preliminary data.</text>
</comment>
<protein>
    <submittedName>
        <fullName evidence="1">Uncharacterized protein</fullName>
    </submittedName>
</protein>
<evidence type="ECO:0000313" key="1">
    <source>
        <dbReference type="EMBL" id="KAK9238078.1"/>
    </source>
</evidence>
<dbReference type="EMBL" id="MU971360">
    <property type="protein sequence ID" value="KAK9238078.1"/>
    <property type="molecule type" value="Genomic_DNA"/>
</dbReference>
<gene>
    <name evidence="1" type="ORF">V1525DRAFT_432096</name>
</gene>
<proteinExistence type="predicted"/>